<keyword evidence="4" id="KW-1185">Reference proteome</keyword>
<dbReference type="SUPFAM" id="SSF53098">
    <property type="entry name" value="Ribonuclease H-like"/>
    <property type="match status" value="1"/>
</dbReference>
<dbReference type="Proteomes" id="UP000323824">
    <property type="component" value="Chromosome"/>
</dbReference>
<dbReference type="RefSeq" id="WP_149568451.1">
    <property type="nucleotide sequence ID" value="NZ_CP035807.1"/>
</dbReference>
<dbReference type="PANTHER" id="PTHR46889">
    <property type="entry name" value="TRANSPOSASE INSF FOR INSERTION SEQUENCE IS3B-RELATED"/>
    <property type="match status" value="1"/>
</dbReference>
<proteinExistence type="predicted"/>
<keyword evidence="1" id="KW-0175">Coiled coil</keyword>
<protein>
    <submittedName>
        <fullName evidence="3">IS3 family transposase</fullName>
    </submittedName>
</protein>
<dbReference type="OrthoDB" id="356380at2"/>
<dbReference type="Pfam" id="PF01527">
    <property type="entry name" value="HTH_Tnp_1"/>
    <property type="match status" value="1"/>
</dbReference>
<dbReference type="InterPro" id="IPR009057">
    <property type="entry name" value="Homeodomain-like_sf"/>
</dbReference>
<dbReference type="InterPro" id="IPR025948">
    <property type="entry name" value="HTH-like_dom"/>
</dbReference>
<dbReference type="EMBL" id="CP035807">
    <property type="protein sequence ID" value="QEN05212.1"/>
    <property type="molecule type" value="Genomic_DNA"/>
</dbReference>
<dbReference type="Gene3D" id="1.10.10.60">
    <property type="entry name" value="Homeodomain-like"/>
    <property type="match status" value="1"/>
</dbReference>
<dbReference type="InterPro" id="IPR036397">
    <property type="entry name" value="RNaseH_sf"/>
</dbReference>
<dbReference type="NCBIfam" id="NF033516">
    <property type="entry name" value="transpos_IS3"/>
    <property type="match status" value="1"/>
</dbReference>
<evidence type="ECO:0000259" key="2">
    <source>
        <dbReference type="PROSITE" id="PS50994"/>
    </source>
</evidence>
<evidence type="ECO:0000313" key="4">
    <source>
        <dbReference type="Proteomes" id="UP000323824"/>
    </source>
</evidence>
<dbReference type="InterPro" id="IPR050900">
    <property type="entry name" value="Transposase_IS3/IS150/IS904"/>
</dbReference>
<dbReference type="KEGG" id="sper:EW093_10980"/>
<feature type="coiled-coil region" evidence="1">
    <location>
        <begin position="57"/>
        <end position="91"/>
    </location>
</feature>
<name>A0A5C1QG74_9SPIO</name>
<feature type="domain" description="Integrase catalytic" evidence="2">
    <location>
        <begin position="214"/>
        <end position="378"/>
    </location>
</feature>
<dbReference type="Pfam" id="PF13276">
    <property type="entry name" value="HTH_21"/>
    <property type="match status" value="1"/>
</dbReference>
<dbReference type="GO" id="GO:0003677">
    <property type="term" value="F:DNA binding"/>
    <property type="evidence" value="ECO:0007669"/>
    <property type="project" value="InterPro"/>
</dbReference>
<dbReference type="InterPro" id="IPR002514">
    <property type="entry name" value="Transposase_8"/>
</dbReference>
<dbReference type="GO" id="GO:0006313">
    <property type="term" value="P:DNA transposition"/>
    <property type="evidence" value="ECO:0007669"/>
    <property type="project" value="InterPro"/>
</dbReference>
<dbReference type="PANTHER" id="PTHR46889:SF4">
    <property type="entry name" value="TRANSPOSASE INSO FOR INSERTION SEQUENCE ELEMENT IS911B-RELATED"/>
    <property type="match status" value="1"/>
</dbReference>
<sequence>MKRKRYTEEFKKEAVKQVVDRGYSQASVMENLGISQASLFRWIKEFGKDRPHGNSKQIDKDAEIARLKSKLKRAEEERDIFKKGRNVLREQPRVKYIFIKEHKVEFKVITMCRVLNLHRSGYYAWLKNPASNRAKEDQEFIKQIRHYWVESEESYGSPRIFKDFKEAAITIGENRIARLMKLEGIKGLIPTSKHKHSLGVTSNVAENHLNREFNCTKPNQKWVTDITYIRTLQGFAYLAVVVDLYSRKVVGWSVKNNMRVELVLDALLMAIWRRQPSGEVLIHTDQGSQFGSDLWIRFCKDHNLKRSMSRRGNCWDNSVVESFFNSLKKDRVKRVKTYKTIDEARSSLFDYIEFFYNPKRRHDYLGRISPNEFEKKLNVS</sequence>
<dbReference type="Pfam" id="PF13333">
    <property type="entry name" value="rve_2"/>
    <property type="match status" value="1"/>
</dbReference>
<organism evidence="3 4">
    <name type="scientific">Thiospirochaeta perfilievii</name>
    <dbReference type="NCBI Taxonomy" id="252967"/>
    <lineage>
        <taxon>Bacteria</taxon>
        <taxon>Pseudomonadati</taxon>
        <taxon>Spirochaetota</taxon>
        <taxon>Spirochaetia</taxon>
        <taxon>Spirochaetales</taxon>
        <taxon>Spirochaetaceae</taxon>
        <taxon>Thiospirochaeta</taxon>
    </lineage>
</organism>
<evidence type="ECO:0000313" key="3">
    <source>
        <dbReference type="EMBL" id="QEN05212.1"/>
    </source>
</evidence>
<reference evidence="3 4" key="2">
    <citation type="submission" date="2019-09" db="EMBL/GenBank/DDBJ databases">
        <title>Complete Genome Sequence and Methylome Analysis of free living Spirochaetas.</title>
        <authorList>
            <person name="Leshcheva N."/>
            <person name="Mikheeva N."/>
        </authorList>
    </citation>
    <scope>NUCLEOTIDE SEQUENCE [LARGE SCALE GENOMIC DNA]</scope>
    <source>
        <strain evidence="3 4">P</strain>
    </source>
</reference>
<dbReference type="SUPFAM" id="SSF46689">
    <property type="entry name" value="Homeodomain-like"/>
    <property type="match status" value="1"/>
</dbReference>
<gene>
    <name evidence="3" type="ORF">EW093_10980</name>
</gene>
<dbReference type="Gene3D" id="3.30.420.10">
    <property type="entry name" value="Ribonuclease H-like superfamily/Ribonuclease H"/>
    <property type="match status" value="1"/>
</dbReference>
<dbReference type="InterPro" id="IPR012337">
    <property type="entry name" value="RNaseH-like_sf"/>
</dbReference>
<dbReference type="InterPro" id="IPR048020">
    <property type="entry name" value="Transpos_IS3"/>
</dbReference>
<reference evidence="3 4" key="1">
    <citation type="submission" date="2019-02" db="EMBL/GenBank/DDBJ databases">
        <authorList>
            <person name="Fomenkov A."/>
            <person name="Dubinina G."/>
            <person name="Grabovich M."/>
            <person name="Vincze T."/>
            <person name="Roberts R.J."/>
        </authorList>
    </citation>
    <scope>NUCLEOTIDE SEQUENCE [LARGE SCALE GENOMIC DNA]</scope>
    <source>
        <strain evidence="3 4">P</strain>
    </source>
</reference>
<dbReference type="AlphaFoldDB" id="A0A5C1QG74"/>
<dbReference type="InterPro" id="IPR001584">
    <property type="entry name" value="Integrase_cat-core"/>
</dbReference>
<dbReference type="Pfam" id="PF00665">
    <property type="entry name" value="rve"/>
    <property type="match status" value="1"/>
</dbReference>
<accession>A0A5C1QG74</accession>
<dbReference type="PROSITE" id="PS50994">
    <property type="entry name" value="INTEGRASE"/>
    <property type="match status" value="1"/>
</dbReference>
<dbReference type="GO" id="GO:0004803">
    <property type="term" value="F:transposase activity"/>
    <property type="evidence" value="ECO:0007669"/>
    <property type="project" value="InterPro"/>
</dbReference>
<dbReference type="GO" id="GO:0015074">
    <property type="term" value="P:DNA integration"/>
    <property type="evidence" value="ECO:0007669"/>
    <property type="project" value="InterPro"/>
</dbReference>
<evidence type="ECO:0000256" key="1">
    <source>
        <dbReference type="SAM" id="Coils"/>
    </source>
</evidence>